<evidence type="ECO:0000313" key="8">
    <source>
        <dbReference type="EMBL" id="KKQ93213.1"/>
    </source>
</evidence>
<dbReference type="PANTHER" id="PTHR11078">
    <property type="entry name" value="N UTILIZATION SUBSTANCE PROTEIN B-RELATED"/>
    <property type="match status" value="1"/>
</dbReference>
<dbReference type="PANTHER" id="PTHR11078:SF3">
    <property type="entry name" value="ANTITERMINATION NUSB DOMAIN-CONTAINING PROTEIN"/>
    <property type="match status" value="1"/>
</dbReference>
<keyword evidence="5 6" id="KW-0804">Transcription</keyword>
<gene>
    <name evidence="6" type="primary">nusB</name>
    <name evidence="8" type="ORF">UT18_C0024G0002</name>
</gene>
<evidence type="ECO:0000256" key="5">
    <source>
        <dbReference type="ARBA" id="ARBA00023163"/>
    </source>
</evidence>
<accession>A0A0G0LMY0</accession>
<evidence type="ECO:0000256" key="1">
    <source>
        <dbReference type="ARBA" id="ARBA00005952"/>
    </source>
</evidence>
<dbReference type="SUPFAM" id="SSF48013">
    <property type="entry name" value="NusB-like"/>
    <property type="match status" value="1"/>
</dbReference>
<comment type="function">
    <text evidence="6">Involved in transcription antitermination. Required for transcription of ribosomal RNA (rRNA) genes. Binds specifically to the boxA antiterminator sequence of the ribosomal RNA (rrn) operons.</text>
</comment>
<evidence type="ECO:0000256" key="3">
    <source>
        <dbReference type="ARBA" id="ARBA00022884"/>
    </source>
</evidence>
<name>A0A0G0LMY0_UNCC2</name>
<keyword evidence="4 6" id="KW-0805">Transcription regulation</keyword>
<protein>
    <recommendedName>
        <fullName evidence="6">Transcription antitermination protein NusB</fullName>
    </recommendedName>
    <alternativeName>
        <fullName evidence="6">Antitermination factor NusB</fullName>
    </alternativeName>
</protein>
<keyword evidence="3 6" id="KW-0694">RNA-binding</keyword>
<dbReference type="GO" id="GO:0003723">
    <property type="term" value="F:RNA binding"/>
    <property type="evidence" value="ECO:0007669"/>
    <property type="project" value="UniProtKB-UniRule"/>
</dbReference>
<evidence type="ECO:0000259" key="7">
    <source>
        <dbReference type="Pfam" id="PF01029"/>
    </source>
</evidence>
<evidence type="ECO:0000256" key="4">
    <source>
        <dbReference type="ARBA" id="ARBA00023015"/>
    </source>
</evidence>
<dbReference type="NCBIfam" id="TIGR01951">
    <property type="entry name" value="nusB"/>
    <property type="match status" value="1"/>
</dbReference>
<evidence type="ECO:0000313" key="9">
    <source>
        <dbReference type="Proteomes" id="UP000034207"/>
    </source>
</evidence>
<feature type="domain" description="NusB/RsmB/TIM44" evidence="7">
    <location>
        <begin position="8"/>
        <end position="141"/>
    </location>
</feature>
<organism evidence="8 9">
    <name type="scientific">candidate division CPR2 bacterium GW2011_GWC2_39_10</name>
    <dbReference type="NCBI Taxonomy" id="1618345"/>
    <lineage>
        <taxon>Bacteria</taxon>
        <taxon>Bacteria division CPR2</taxon>
    </lineage>
</organism>
<dbReference type="Gene3D" id="1.10.940.10">
    <property type="entry name" value="NusB-like"/>
    <property type="match status" value="1"/>
</dbReference>
<comment type="similarity">
    <text evidence="1 6">Belongs to the NusB family.</text>
</comment>
<keyword evidence="2 6" id="KW-0889">Transcription antitermination</keyword>
<evidence type="ECO:0000256" key="6">
    <source>
        <dbReference type="HAMAP-Rule" id="MF_00073"/>
    </source>
</evidence>
<dbReference type="Proteomes" id="UP000034207">
    <property type="component" value="Unassembled WGS sequence"/>
</dbReference>
<dbReference type="HAMAP" id="MF_00073">
    <property type="entry name" value="NusB"/>
    <property type="match status" value="1"/>
</dbReference>
<dbReference type="GO" id="GO:0005829">
    <property type="term" value="C:cytosol"/>
    <property type="evidence" value="ECO:0007669"/>
    <property type="project" value="TreeGrafter"/>
</dbReference>
<dbReference type="STRING" id="1618345.UT18_C0024G0002"/>
<comment type="caution">
    <text evidence="8">The sequence shown here is derived from an EMBL/GenBank/DDBJ whole genome shotgun (WGS) entry which is preliminary data.</text>
</comment>
<proteinExistence type="inferred from homology"/>
<dbReference type="EMBL" id="LBVV01000024">
    <property type="protein sequence ID" value="KKQ93213.1"/>
    <property type="molecule type" value="Genomic_DNA"/>
</dbReference>
<dbReference type="InterPro" id="IPR006027">
    <property type="entry name" value="NusB_RsmB_TIM44"/>
</dbReference>
<dbReference type="PATRIC" id="fig|1618345.3.peg.1073"/>
<sequence length="176" mass="19768">MASNRHLARIVAMQTLYEWDFRKVKLQEKIDGSKTQDILERNVREFAGSIDNIDFIKVLVDGVLENIKDIDAIIQPAAPEWPIDQIAGVDKAVLRLGIYELLLAQEVPPKVAINEAVELAKAFGGENSSKFVNGVLGTVYRNSDIFVEEEGPVEIEEIKEEINEAVDEFENNIEKT</sequence>
<evidence type="ECO:0000256" key="2">
    <source>
        <dbReference type="ARBA" id="ARBA00022814"/>
    </source>
</evidence>
<dbReference type="GO" id="GO:0031564">
    <property type="term" value="P:transcription antitermination"/>
    <property type="evidence" value="ECO:0007669"/>
    <property type="project" value="UniProtKB-KW"/>
</dbReference>
<dbReference type="InterPro" id="IPR035926">
    <property type="entry name" value="NusB-like_sf"/>
</dbReference>
<dbReference type="AlphaFoldDB" id="A0A0G0LMY0"/>
<dbReference type="GO" id="GO:0006353">
    <property type="term" value="P:DNA-templated transcription termination"/>
    <property type="evidence" value="ECO:0007669"/>
    <property type="project" value="UniProtKB-UniRule"/>
</dbReference>
<reference evidence="8 9" key="1">
    <citation type="journal article" date="2015" name="Nature">
        <title>rRNA introns, odd ribosomes, and small enigmatic genomes across a large radiation of phyla.</title>
        <authorList>
            <person name="Brown C.T."/>
            <person name="Hug L.A."/>
            <person name="Thomas B.C."/>
            <person name="Sharon I."/>
            <person name="Castelle C.J."/>
            <person name="Singh A."/>
            <person name="Wilkins M.J."/>
            <person name="Williams K.H."/>
            <person name="Banfield J.F."/>
        </authorList>
    </citation>
    <scope>NUCLEOTIDE SEQUENCE [LARGE SCALE GENOMIC DNA]</scope>
</reference>
<dbReference type="Pfam" id="PF01029">
    <property type="entry name" value="NusB"/>
    <property type="match status" value="1"/>
</dbReference>
<dbReference type="InterPro" id="IPR011605">
    <property type="entry name" value="NusB_fam"/>
</dbReference>